<evidence type="ECO:0000313" key="1">
    <source>
        <dbReference type="EMBL" id="GME91889.1"/>
    </source>
</evidence>
<accession>A0ACB5TP53</accession>
<dbReference type="EMBL" id="BSXV01001138">
    <property type="protein sequence ID" value="GME91889.1"/>
    <property type="molecule type" value="Genomic_DNA"/>
</dbReference>
<organism evidence="1 2">
    <name type="scientific">Candida boidinii</name>
    <name type="common">Yeast</name>
    <dbReference type="NCBI Taxonomy" id="5477"/>
    <lineage>
        <taxon>Eukaryota</taxon>
        <taxon>Fungi</taxon>
        <taxon>Dikarya</taxon>
        <taxon>Ascomycota</taxon>
        <taxon>Saccharomycotina</taxon>
        <taxon>Pichiomycetes</taxon>
        <taxon>Pichiales</taxon>
        <taxon>Pichiaceae</taxon>
        <taxon>Ogataea</taxon>
        <taxon>Ogataea/Candida clade</taxon>
    </lineage>
</organism>
<gene>
    <name evidence="1" type="ORF">Cboi01_000249200</name>
</gene>
<proteinExistence type="predicted"/>
<keyword evidence="2" id="KW-1185">Reference proteome</keyword>
<comment type="caution">
    <text evidence="1">The sequence shown here is derived from an EMBL/GenBank/DDBJ whole genome shotgun (WGS) entry which is preliminary data.</text>
</comment>
<name>A0ACB5TP53_CANBO</name>
<sequence>MISNNNNNNSKYSSNNNNTNSNSNNNNNNNSSNGSNSKIDDNGDDHEDEDNYDISNEFSVNIENIDSINKHSSAYTNELMNQDRLTRSVKLAINFAAINNLLGIIIPNKLLHICPELVRSIRSKGLILVASGGGNNNNIQPMDLNKSSLNNQSKDSSGFENGDDVMNDGQEDVDDEEDVDSDDKSHMDVDWGMGVNDVNGLRFNDILTFKDAIDM</sequence>
<dbReference type="Proteomes" id="UP001165101">
    <property type="component" value="Unassembled WGS sequence"/>
</dbReference>
<reference evidence="1" key="1">
    <citation type="submission" date="2023-04" db="EMBL/GenBank/DDBJ databases">
        <title>Candida boidinii NBRC 1967.</title>
        <authorList>
            <person name="Ichikawa N."/>
            <person name="Sato H."/>
            <person name="Tonouchi N."/>
        </authorList>
    </citation>
    <scope>NUCLEOTIDE SEQUENCE</scope>
    <source>
        <strain evidence="1">NBRC 1967</strain>
    </source>
</reference>
<evidence type="ECO:0000313" key="2">
    <source>
        <dbReference type="Proteomes" id="UP001165101"/>
    </source>
</evidence>
<protein>
    <submittedName>
        <fullName evidence="1">Unnamed protein product</fullName>
    </submittedName>
</protein>